<name>A0A8K0HGB0_9ROSA</name>
<keyword evidence="2" id="KW-1185">Reference proteome</keyword>
<reference evidence="1" key="1">
    <citation type="submission" date="2020-03" db="EMBL/GenBank/DDBJ databases">
        <title>A high-quality chromosome-level genome assembly of a woody plant with both climbing and erect habits, Rhamnella rubrinervis.</title>
        <authorList>
            <person name="Lu Z."/>
            <person name="Yang Y."/>
            <person name="Zhu X."/>
            <person name="Sun Y."/>
        </authorList>
    </citation>
    <scope>NUCLEOTIDE SEQUENCE</scope>
    <source>
        <strain evidence="1">BYM</strain>
        <tissue evidence="1">Leaf</tissue>
    </source>
</reference>
<gene>
    <name evidence="1" type="ORF">FNV43_RR08335</name>
</gene>
<organism evidence="1 2">
    <name type="scientific">Rhamnella rubrinervis</name>
    <dbReference type="NCBI Taxonomy" id="2594499"/>
    <lineage>
        <taxon>Eukaryota</taxon>
        <taxon>Viridiplantae</taxon>
        <taxon>Streptophyta</taxon>
        <taxon>Embryophyta</taxon>
        <taxon>Tracheophyta</taxon>
        <taxon>Spermatophyta</taxon>
        <taxon>Magnoliopsida</taxon>
        <taxon>eudicotyledons</taxon>
        <taxon>Gunneridae</taxon>
        <taxon>Pentapetalae</taxon>
        <taxon>rosids</taxon>
        <taxon>fabids</taxon>
        <taxon>Rosales</taxon>
        <taxon>Rhamnaceae</taxon>
        <taxon>rhamnoid group</taxon>
        <taxon>Rhamneae</taxon>
        <taxon>Rhamnella</taxon>
    </lineage>
</organism>
<comment type="caution">
    <text evidence="1">The sequence shown here is derived from an EMBL/GenBank/DDBJ whole genome shotgun (WGS) entry which is preliminary data.</text>
</comment>
<evidence type="ECO:0000313" key="2">
    <source>
        <dbReference type="Proteomes" id="UP000796880"/>
    </source>
</evidence>
<evidence type="ECO:0000313" key="1">
    <source>
        <dbReference type="EMBL" id="KAF3452237.1"/>
    </source>
</evidence>
<dbReference type="EMBL" id="VOIH02000003">
    <property type="protein sequence ID" value="KAF3452237.1"/>
    <property type="molecule type" value="Genomic_DNA"/>
</dbReference>
<proteinExistence type="predicted"/>
<dbReference type="OrthoDB" id="10277287at2759"/>
<dbReference type="AlphaFoldDB" id="A0A8K0HGB0"/>
<protein>
    <submittedName>
        <fullName evidence="1">Uncharacterized protein</fullName>
    </submittedName>
</protein>
<accession>A0A8K0HGB0</accession>
<sequence>MEPEESRMQKRSAKWAKTKTLEAKDAPIDALPAQLLFIELKVDEREAFLCSLCYGLLNCLVSVQRQWKDPSISLSISTALTRTFHLVHRPHESDLALYCPPRKLQTTPLRLSDLIDLTFLLGMEGLLTDSETQSSDLDWHTGVNSTLSS</sequence>
<dbReference type="Proteomes" id="UP000796880">
    <property type="component" value="Unassembled WGS sequence"/>
</dbReference>